<protein>
    <submittedName>
        <fullName evidence="1">Uncharacterized protein</fullName>
    </submittedName>
</protein>
<keyword evidence="2" id="KW-1185">Reference proteome</keyword>
<reference evidence="1 2" key="1">
    <citation type="journal article" date="2023" name="Genes (Basel)">
        <title>Chromosome-Level Genome Assembly and Circadian Gene Repertoire of the Patagonia Blennie Eleginops maclovinus-The Closest Ancestral Proxy of Antarctic Cryonotothenioids.</title>
        <authorList>
            <person name="Cheng C.C."/>
            <person name="Rivera-Colon A.G."/>
            <person name="Minhas B.F."/>
            <person name="Wilson L."/>
            <person name="Rayamajhi N."/>
            <person name="Vargas-Chacoff L."/>
            <person name="Catchen J.M."/>
        </authorList>
    </citation>
    <scope>NUCLEOTIDE SEQUENCE [LARGE SCALE GENOMIC DNA]</scope>
    <source>
        <strain evidence="1">JMC-PN-2008</strain>
    </source>
</reference>
<reference evidence="1 2" key="2">
    <citation type="journal article" date="2023" name="Mol. Biol. Evol.">
        <title>Genomics of Secondarily Temperate Adaptation in the Only Non-Antarctic Icefish.</title>
        <authorList>
            <person name="Rivera-Colon A.G."/>
            <person name="Rayamajhi N."/>
            <person name="Minhas B.F."/>
            <person name="Madrigal G."/>
            <person name="Bilyk K.T."/>
            <person name="Yoon V."/>
            <person name="Hune M."/>
            <person name="Gregory S."/>
            <person name="Cheng C.H.C."/>
            <person name="Catchen J.M."/>
        </authorList>
    </citation>
    <scope>NUCLEOTIDE SEQUENCE [LARGE SCALE GENOMIC DNA]</scope>
    <source>
        <strain evidence="1">JMC-PN-2008</strain>
    </source>
</reference>
<dbReference type="EMBL" id="JAUZQC010000011">
    <property type="protein sequence ID" value="KAK5863476.1"/>
    <property type="molecule type" value="Genomic_DNA"/>
</dbReference>
<accession>A0AAN7XFQ5</accession>
<name>A0AAN7XFQ5_ELEMC</name>
<proteinExistence type="predicted"/>
<evidence type="ECO:0000313" key="1">
    <source>
        <dbReference type="EMBL" id="KAK5863476.1"/>
    </source>
</evidence>
<comment type="caution">
    <text evidence="1">The sequence shown here is derived from an EMBL/GenBank/DDBJ whole genome shotgun (WGS) entry which is preliminary data.</text>
</comment>
<dbReference type="Proteomes" id="UP001346869">
    <property type="component" value="Unassembled WGS sequence"/>
</dbReference>
<evidence type="ECO:0000313" key="2">
    <source>
        <dbReference type="Proteomes" id="UP001346869"/>
    </source>
</evidence>
<dbReference type="AlphaFoldDB" id="A0AAN7XFQ5"/>
<gene>
    <name evidence="1" type="ORF">PBY51_000505</name>
</gene>
<organism evidence="1 2">
    <name type="scientific">Eleginops maclovinus</name>
    <name type="common">Patagonian blennie</name>
    <name type="synonym">Eleginus maclovinus</name>
    <dbReference type="NCBI Taxonomy" id="56733"/>
    <lineage>
        <taxon>Eukaryota</taxon>
        <taxon>Metazoa</taxon>
        <taxon>Chordata</taxon>
        <taxon>Craniata</taxon>
        <taxon>Vertebrata</taxon>
        <taxon>Euteleostomi</taxon>
        <taxon>Actinopterygii</taxon>
        <taxon>Neopterygii</taxon>
        <taxon>Teleostei</taxon>
        <taxon>Neoteleostei</taxon>
        <taxon>Acanthomorphata</taxon>
        <taxon>Eupercaria</taxon>
        <taxon>Perciformes</taxon>
        <taxon>Notothenioidei</taxon>
        <taxon>Eleginopidae</taxon>
        <taxon>Eleginops</taxon>
    </lineage>
</organism>
<sequence>MRAQGRCEKIEEKSESIPHGSVRSILPCLCAGDGFLQCSGHIITFTHFCPVSRSIGASPSWDRQQKSCRSALREIWTSQGPLCARDDQLLYPEALRKQKTKTTHS</sequence>